<dbReference type="GO" id="GO:0005737">
    <property type="term" value="C:cytoplasm"/>
    <property type="evidence" value="ECO:0007669"/>
    <property type="project" value="TreeGrafter"/>
</dbReference>
<feature type="region of interest" description="Disordered" evidence="1">
    <location>
        <begin position="492"/>
        <end position="512"/>
    </location>
</feature>
<evidence type="ECO:0000256" key="1">
    <source>
        <dbReference type="SAM" id="MobiDB-lite"/>
    </source>
</evidence>
<dbReference type="GO" id="GO:0005634">
    <property type="term" value="C:nucleus"/>
    <property type="evidence" value="ECO:0007669"/>
    <property type="project" value="TreeGrafter"/>
</dbReference>
<dbReference type="Proteomes" id="UP001211907">
    <property type="component" value="Unassembled WGS sequence"/>
</dbReference>
<name>A0AAD5XDY7_9FUNG</name>
<organism evidence="2 3">
    <name type="scientific">Physocladia obscura</name>
    <dbReference type="NCBI Taxonomy" id="109957"/>
    <lineage>
        <taxon>Eukaryota</taxon>
        <taxon>Fungi</taxon>
        <taxon>Fungi incertae sedis</taxon>
        <taxon>Chytridiomycota</taxon>
        <taxon>Chytridiomycota incertae sedis</taxon>
        <taxon>Chytridiomycetes</taxon>
        <taxon>Chytridiales</taxon>
        <taxon>Chytriomycetaceae</taxon>
        <taxon>Physocladia</taxon>
    </lineage>
</organism>
<dbReference type="PANTHER" id="PTHR28086">
    <property type="entry name" value="UPF0662 PROTEIN YPL260W"/>
    <property type="match status" value="1"/>
</dbReference>
<dbReference type="PANTHER" id="PTHR28086:SF1">
    <property type="entry name" value="CU(2+) SUPPRESSING AND BLEOMYCIN SENSITIVE PROTEIN 1"/>
    <property type="match status" value="1"/>
</dbReference>
<feature type="compositionally biased region" description="Acidic residues" evidence="1">
    <location>
        <begin position="494"/>
        <end position="512"/>
    </location>
</feature>
<proteinExistence type="predicted"/>
<feature type="region of interest" description="Disordered" evidence="1">
    <location>
        <begin position="180"/>
        <end position="200"/>
    </location>
</feature>
<dbReference type="AlphaFoldDB" id="A0AAD5XDY7"/>
<evidence type="ECO:0000313" key="3">
    <source>
        <dbReference type="Proteomes" id="UP001211907"/>
    </source>
</evidence>
<sequence length="512" mass="57341">MKSSAEVSETRPESAAEADTTLLSAAANLSLSPSQDISANTTEDILSRLKTIRERLLSLRKAPASGSKEMSRLWKEVSLIVKGVAVSRSHSDDTSSYSAETPESIMEDIAPMFLQFWSLRGKIAENMYPVYVKLAKYKHTMEQLLETGLFTKSILKDLDHHIMAAEAAVNGFKNAARTSTASPTITKSASGRISEASSRSAAEKNLGPGYSLLEAKLLSCQLKISIRNISPFLLPVHTRLVEIKHDLEQLISRRNAHAFSLAEVQMLQDELLEIDSVRIDGSFLGKDGSVLPGQATVIWLLEQCYDDVHELLALREAISGDNPLRPVYESLIRLKTRLDELELMFRYTIKWDELVPVQIELGSIDNLRVDGKFVDAEGNIPEGQAVLHFLLHKCYRTVYKIQSMTEPVADALMPVYNHLMTLRKCFLELQRWRVPLTMRDLTLYQVKLAKLDNQRVDGKFCAEDGSIPEGQGILHDLLDQCYSLQTELLLASEDTGDEEEDEEEGEEEENAQ</sequence>
<accession>A0AAD5XDY7</accession>
<keyword evidence="3" id="KW-1185">Reference proteome</keyword>
<reference evidence="2" key="1">
    <citation type="submission" date="2020-05" db="EMBL/GenBank/DDBJ databases">
        <title>Phylogenomic resolution of chytrid fungi.</title>
        <authorList>
            <person name="Stajich J.E."/>
            <person name="Amses K."/>
            <person name="Simmons R."/>
            <person name="Seto K."/>
            <person name="Myers J."/>
            <person name="Bonds A."/>
            <person name="Quandt C.A."/>
            <person name="Barry K."/>
            <person name="Liu P."/>
            <person name="Grigoriev I."/>
            <person name="Longcore J.E."/>
            <person name="James T.Y."/>
        </authorList>
    </citation>
    <scope>NUCLEOTIDE SEQUENCE</scope>
    <source>
        <strain evidence="2">JEL0513</strain>
    </source>
</reference>
<dbReference type="Pfam" id="PF10303">
    <property type="entry name" value="DUF2408"/>
    <property type="match status" value="2"/>
</dbReference>
<comment type="caution">
    <text evidence="2">The sequence shown here is derived from an EMBL/GenBank/DDBJ whole genome shotgun (WGS) entry which is preliminary data.</text>
</comment>
<dbReference type="InterPro" id="IPR018810">
    <property type="entry name" value="UPF0662"/>
</dbReference>
<gene>
    <name evidence="2" type="ORF">HK100_004256</name>
</gene>
<dbReference type="EMBL" id="JADGJH010002122">
    <property type="protein sequence ID" value="KAJ3103130.1"/>
    <property type="molecule type" value="Genomic_DNA"/>
</dbReference>
<feature type="compositionally biased region" description="Low complexity" evidence="1">
    <location>
        <begin position="188"/>
        <end position="200"/>
    </location>
</feature>
<evidence type="ECO:0000313" key="2">
    <source>
        <dbReference type="EMBL" id="KAJ3103130.1"/>
    </source>
</evidence>
<protein>
    <submittedName>
        <fullName evidence="2">Uncharacterized protein</fullName>
    </submittedName>
</protein>